<evidence type="ECO:0000313" key="2">
    <source>
        <dbReference type="Proteomes" id="UP000235836"/>
    </source>
</evidence>
<sequence>MHYDEALDQAGSATAEVLGALATVKVLLQGFIRPCAARWPDVRAVINHLEYDEATGQFSLPQEARDLLDRFEEEFDQAEDNAWPEDLNPLDGLAMDAFMAVHRLIHNTGYSWGNLGLLLSTDCDDYLHFIRLFASARCRFTGETLHFSEIGGVGNVFVFEDFLPPTLVAATGPKDVARMLIDAAWVAPNTVDVKHEPGVISLTGDVDTMRHIYEVAMRNEDTEATIRAQSPSLPADKRVRYEPVVDFTTECPVPFPDILAAMGNPEPQPMIDDMNWGAFLGNAYRGTITLNGEKFHAAATEKDGVITELEISPQDNASFLGIPFHIPTPTFTERLDERGIPWADDGRLGIVLYEHWVTLYNHDRRIEAILWHNPDTLTDIDLLDLAFPPDNHRG</sequence>
<name>A0A2N6T4Z9_9CORY</name>
<protein>
    <submittedName>
        <fullName evidence="1">Uncharacterized protein</fullName>
    </submittedName>
</protein>
<dbReference type="EMBL" id="PNHG01000007">
    <property type="protein sequence ID" value="PMC64381.1"/>
    <property type="molecule type" value="Genomic_DNA"/>
</dbReference>
<comment type="caution">
    <text evidence="1">The sequence shown here is derived from an EMBL/GenBank/DDBJ whole genome shotgun (WGS) entry which is preliminary data.</text>
</comment>
<organism evidence="1 2">
    <name type="scientific">Corynebacterium tuscaniense</name>
    <dbReference type="NCBI Taxonomy" id="302449"/>
    <lineage>
        <taxon>Bacteria</taxon>
        <taxon>Bacillati</taxon>
        <taxon>Actinomycetota</taxon>
        <taxon>Actinomycetes</taxon>
        <taxon>Mycobacteriales</taxon>
        <taxon>Corynebacteriaceae</taxon>
        <taxon>Corynebacterium</taxon>
    </lineage>
</organism>
<keyword evidence="2" id="KW-1185">Reference proteome</keyword>
<dbReference type="RefSeq" id="WP_102723995.1">
    <property type="nucleotide sequence ID" value="NZ_PNHG01000007.1"/>
</dbReference>
<accession>A0A2N6T4Z9</accession>
<proteinExistence type="predicted"/>
<evidence type="ECO:0000313" key="1">
    <source>
        <dbReference type="EMBL" id="PMC64381.1"/>
    </source>
</evidence>
<gene>
    <name evidence="1" type="ORF">CJ203_06470</name>
</gene>
<dbReference type="AlphaFoldDB" id="A0A2N6T4Z9"/>
<reference evidence="1 2" key="1">
    <citation type="submission" date="2017-09" db="EMBL/GenBank/DDBJ databases">
        <title>Bacterial strain isolated from the female urinary microbiota.</title>
        <authorList>
            <person name="Thomas-White K."/>
            <person name="Kumar N."/>
            <person name="Forster S."/>
            <person name="Putonti C."/>
            <person name="Lawley T."/>
            <person name="Wolfe A.J."/>
        </authorList>
    </citation>
    <scope>NUCLEOTIDE SEQUENCE [LARGE SCALE GENOMIC DNA]</scope>
    <source>
        <strain evidence="1 2">UMB0792</strain>
    </source>
</reference>
<dbReference type="Proteomes" id="UP000235836">
    <property type="component" value="Unassembled WGS sequence"/>
</dbReference>